<dbReference type="RefSeq" id="WP_185693610.1">
    <property type="nucleotide sequence ID" value="NZ_JACHVA010000107.1"/>
</dbReference>
<protein>
    <submittedName>
        <fullName evidence="2">Autotransporter-associated beta strand repeat-containing protein</fullName>
    </submittedName>
</protein>
<proteinExistence type="predicted"/>
<dbReference type="AlphaFoldDB" id="A0A7X1AZP5"/>
<dbReference type="Proteomes" id="UP000525652">
    <property type="component" value="Unassembled WGS sequence"/>
</dbReference>
<accession>A0A7X1AZP5</accession>
<keyword evidence="1" id="KW-0732">Signal</keyword>
<name>A0A7X1AZP5_9BACT</name>
<sequence>MRLTYICLRVSLVSLFIPRSTIKAADRIFDGEAGAPYNWTDEVNWDGNTAIADGDNLSFGTLIQSISMTNDTVGLSLGSLTFNGGANAILNAVGEDNNALSFSGGIFLVSSGNTTIESSLILTADQTFSNTLANDRVLTFGPLNANAANISMGVYNLELHSTSSGAGAADIRFGFGGALTGSGDITKTGAGRATFRGDGSGFSGDIFVNEGALIAQSQLGSALGNTTGSTTVASGATLVFENNPSNGEQITVGGQGADCSAFAPNQRGAIAFTGTLTSQTTVFTLSSDTTIGFKDANRKVSLTGGIDESTGGSGLEKVGYWADPNAGFLVLTETDSTYTGTTTVKGGGLVTRQWKYAVYEDGAELLFNLERDPYEMNNLADDPDYVERKCGLRRQLRDECIRTDVGTWPFLLARMA</sequence>
<dbReference type="InterPro" id="IPR017850">
    <property type="entry name" value="Alkaline_phosphatase_core_sf"/>
</dbReference>
<organism evidence="2 3">
    <name type="scientific">Puniceicoccus vermicola</name>
    <dbReference type="NCBI Taxonomy" id="388746"/>
    <lineage>
        <taxon>Bacteria</taxon>
        <taxon>Pseudomonadati</taxon>
        <taxon>Verrucomicrobiota</taxon>
        <taxon>Opitutia</taxon>
        <taxon>Puniceicoccales</taxon>
        <taxon>Puniceicoccaceae</taxon>
        <taxon>Puniceicoccus</taxon>
    </lineage>
</organism>
<dbReference type="NCBIfam" id="TIGR02601">
    <property type="entry name" value="autotrns_rpt"/>
    <property type="match status" value="1"/>
</dbReference>
<keyword evidence="3" id="KW-1185">Reference proteome</keyword>
<reference evidence="2 3" key="1">
    <citation type="submission" date="2020-07" db="EMBL/GenBank/DDBJ databases">
        <authorList>
            <person name="Feng X."/>
        </authorList>
    </citation>
    <scope>NUCLEOTIDE SEQUENCE [LARGE SCALE GENOMIC DNA]</scope>
    <source>
        <strain evidence="2 3">JCM14086</strain>
    </source>
</reference>
<dbReference type="InterPro" id="IPR013425">
    <property type="entry name" value="Autotrns_rpt"/>
</dbReference>
<dbReference type="Gene3D" id="3.40.720.10">
    <property type="entry name" value="Alkaline Phosphatase, subunit A"/>
    <property type="match status" value="1"/>
</dbReference>
<dbReference type="SUPFAM" id="SSF53649">
    <property type="entry name" value="Alkaline phosphatase-like"/>
    <property type="match status" value="1"/>
</dbReference>
<comment type="caution">
    <text evidence="2">The sequence shown here is derived from an EMBL/GenBank/DDBJ whole genome shotgun (WGS) entry which is preliminary data.</text>
</comment>
<evidence type="ECO:0000313" key="2">
    <source>
        <dbReference type="EMBL" id="MBC2602948.1"/>
    </source>
</evidence>
<gene>
    <name evidence="2" type="ORF">H5P30_14285</name>
</gene>
<evidence type="ECO:0000313" key="3">
    <source>
        <dbReference type="Proteomes" id="UP000525652"/>
    </source>
</evidence>
<evidence type="ECO:0000256" key="1">
    <source>
        <dbReference type="ARBA" id="ARBA00022729"/>
    </source>
</evidence>
<dbReference type="EMBL" id="JACHVA010000107">
    <property type="protein sequence ID" value="MBC2602948.1"/>
    <property type="molecule type" value="Genomic_DNA"/>
</dbReference>